<sequence>MISLLLSISVVTTLPNLPANSHTPVYVSSPVKKEFNLGEFLEANWFIIATLIAVLAQLHMSVQEIKQEFKFVKNKLEEIQQTTRNFASKKDLEDIVKRQRFLVYTIDRLVDFINDKSKLSKEVFLMKHDPDNYLKHNFDNHQD</sequence>
<organism evidence="1">
    <name type="scientific">Bacteriophage sp</name>
    <dbReference type="NCBI Taxonomy" id="38018"/>
    <lineage>
        <taxon>Viruses</taxon>
    </lineage>
</organism>
<evidence type="ECO:0000313" key="1">
    <source>
        <dbReference type="EMBL" id="QNL31729.1"/>
    </source>
</evidence>
<name>A0A7G9A4Q6_9VIRU</name>
<proteinExistence type="predicted"/>
<protein>
    <submittedName>
        <fullName evidence="1">Uncharacterized protein</fullName>
    </submittedName>
</protein>
<dbReference type="EMBL" id="MT840189">
    <property type="protein sequence ID" value="QNL31729.1"/>
    <property type="molecule type" value="Genomic_DNA"/>
</dbReference>
<accession>A0A7G9A4Q6</accession>
<reference evidence="1" key="1">
    <citation type="submission" date="2020-07" db="EMBL/GenBank/DDBJ databases">
        <title>Dissolved microcystin release linked to lysis of a Microcystis spp. bloom in Lake Erie (USA) attributed to a novel cyanophage.</title>
        <authorList>
            <person name="McKindles K.M."/>
            <person name="Manes M.A."/>
            <person name="DeMarco J.R."/>
            <person name="McClure A."/>
            <person name="McKay R.M."/>
            <person name="Davis T.W."/>
            <person name="Bullerjahn G.S."/>
        </authorList>
    </citation>
    <scope>NUCLEOTIDE SEQUENCE</scope>
</reference>